<accession>A0ABC8Z3N0</accession>
<keyword evidence="4 5" id="KW-0067">ATP-binding</keyword>
<dbReference type="InterPro" id="IPR017441">
    <property type="entry name" value="Protein_kinase_ATP_BS"/>
</dbReference>
<dbReference type="PANTHER" id="PTHR48011:SF17">
    <property type="entry name" value="PROTEIN KINASE DOMAIN-CONTAINING PROTEIN"/>
    <property type="match status" value="1"/>
</dbReference>
<evidence type="ECO:0000259" key="7">
    <source>
        <dbReference type="PROSITE" id="PS50011"/>
    </source>
</evidence>
<organism evidence="8 9">
    <name type="scientific">Urochloa decumbens</name>
    <dbReference type="NCBI Taxonomy" id="240449"/>
    <lineage>
        <taxon>Eukaryota</taxon>
        <taxon>Viridiplantae</taxon>
        <taxon>Streptophyta</taxon>
        <taxon>Embryophyta</taxon>
        <taxon>Tracheophyta</taxon>
        <taxon>Spermatophyta</taxon>
        <taxon>Magnoliopsida</taxon>
        <taxon>Liliopsida</taxon>
        <taxon>Poales</taxon>
        <taxon>Poaceae</taxon>
        <taxon>PACMAD clade</taxon>
        <taxon>Panicoideae</taxon>
        <taxon>Panicodae</taxon>
        <taxon>Paniceae</taxon>
        <taxon>Melinidinae</taxon>
        <taxon>Urochloa</taxon>
    </lineage>
</organism>
<dbReference type="FunFam" id="1.10.510.10:FF:000466">
    <property type="entry name" value="MAP kinase kinase kinase18"/>
    <property type="match status" value="1"/>
</dbReference>
<dbReference type="PANTHER" id="PTHR48011">
    <property type="entry name" value="CCR4-NOT TRANSCRIPTIONAL COMPLEX SUBUNIT CAF120-RELATED"/>
    <property type="match status" value="1"/>
</dbReference>
<name>A0ABC8Z3N0_9POAL</name>
<evidence type="ECO:0000256" key="3">
    <source>
        <dbReference type="ARBA" id="ARBA00022777"/>
    </source>
</evidence>
<proteinExistence type="inferred from homology"/>
<dbReference type="InterPro" id="IPR000719">
    <property type="entry name" value="Prot_kinase_dom"/>
</dbReference>
<dbReference type="InterPro" id="IPR052751">
    <property type="entry name" value="Plant_MAPKKK"/>
</dbReference>
<evidence type="ECO:0000256" key="2">
    <source>
        <dbReference type="ARBA" id="ARBA00022741"/>
    </source>
</evidence>
<dbReference type="SUPFAM" id="SSF56112">
    <property type="entry name" value="Protein kinase-like (PK-like)"/>
    <property type="match status" value="1"/>
</dbReference>
<reference evidence="8" key="1">
    <citation type="submission" date="2024-10" db="EMBL/GenBank/DDBJ databases">
        <authorList>
            <person name="Ryan C."/>
        </authorList>
    </citation>
    <scope>NUCLEOTIDE SEQUENCE [LARGE SCALE GENOMIC DNA]</scope>
</reference>
<dbReference type="PROSITE" id="PS00107">
    <property type="entry name" value="PROTEIN_KINASE_ATP"/>
    <property type="match status" value="1"/>
</dbReference>
<evidence type="ECO:0000313" key="8">
    <source>
        <dbReference type="EMBL" id="CAL4954951.1"/>
    </source>
</evidence>
<dbReference type="Proteomes" id="UP001497457">
    <property type="component" value="Chromosome 18b"/>
</dbReference>
<protein>
    <recommendedName>
        <fullName evidence="7">Protein kinase domain-containing protein</fullName>
    </recommendedName>
</protein>
<dbReference type="EMBL" id="OZ075128">
    <property type="protein sequence ID" value="CAL4954951.1"/>
    <property type="molecule type" value="Genomic_DNA"/>
</dbReference>
<dbReference type="AlphaFoldDB" id="A0ABC8Z3N0"/>
<dbReference type="InterPro" id="IPR008271">
    <property type="entry name" value="Ser/Thr_kinase_AS"/>
</dbReference>
<dbReference type="Gene3D" id="1.10.510.10">
    <property type="entry name" value="Transferase(Phosphotransferase) domain 1"/>
    <property type="match status" value="1"/>
</dbReference>
<dbReference type="Pfam" id="PF00069">
    <property type="entry name" value="Pkinase"/>
    <property type="match status" value="1"/>
</dbReference>
<sequence length="499" mass="53017">MVMMKQLRRVRTLGRGASGAVVWLASDDSSGELLAVKSARAASAAAQLEREGRVLEGLSSPHIVPCLGARAAAGGEYQLLLEFAPGGSLADEAARRAGAGGRLPEHDIAAYAGDVARGLAYLHARALVHGDVKARNVVIGGDGRARLTDFGCARPMGSTRPIGGTPAFMAPEVARGEEQGPAADVWALGCTVVEMATGRAPWSGSVDGDDLLAALHMIGFTDAVPEVPAWMSAEAKDFLGRCFQRRAGDRATAAQLVAHPFVVASAAARDLPAKQEFPSPKSTLQDGAFWDSDTEDEAEEMSTGAAERIGALACDASALPDWDSDEGWIDLQDSRSETVDAAAPAATEPAADIAADYFVWAEPTEAEFEQFFTATAEVSDNFHLQFPRIAVATDAAAAIRQGSFLLVHLVGVHDENKIPHPFDGDDGIETVESHRACCNRSRVKTKRISLKIFRLRSPGWRTPVPFMCAYATPTAVTSGRDRTRARTATRAVPFPWLAK</sequence>
<dbReference type="PROSITE" id="PS00108">
    <property type="entry name" value="PROTEIN_KINASE_ST"/>
    <property type="match status" value="1"/>
</dbReference>
<keyword evidence="1" id="KW-0808">Transferase</keyword>
<dbReference type="InterPro" id="IPR011009">
    <property type="entry name" value="Kinase-like_dom_sf"/>
</dbReference>
<evidence type="ECO:0000256" key="5">
    <source>
        <dbReference type="PROSITE-ProRule" id="PRU10141"/>
    </source>
</evidence>
<feature type="binding site" evidence="5">
    <location>
        <position position="37"/>
    </location>
    <ligand>
        <name>ATP</name>
        <dbReference type="ChEBI" id="CHEBI:30616"/>
    </ligand>
</feature>
<dbReference type="CDD" id="cd06606">
    <property type="entry name" value="STKc_MAPKKK"/>
    <property type="match status" value="1"/>
</dbReference>
<dbReference type="SMART" id="SM00220">
    <property type="entry name" value="S_TKc"/>
    <property type="match status" value="1"/>
</dbReference>
<keyword evidence="2 5" id="KW-0547">Nucleotide-binding</keyword>
<evidence type="ECO:0000256" key="1">
    <source>
        <dbReference type="ARBA" id="ARBA00022679"/>
    </source>
</evidence>
<evidence type="ECO:0000256" key="6">
    <source>
        <dbReference type="RuleBase" id="RU000304"/>
    </source>
</evidence>
<comment type="similarity">
    <text evidence="6">Belongs to the protein kinase superfamily.</text>
</comment>
<feature type="domain" description="Protein kinase" evidence="7">
    <location>
        <begin position="7"/>
        <end position="262"/>
    </location>
</feature>
<dbReference type="GO" id="GO:0005524">
    <property type="term" value="F:ATP binding"/>
    <property type="evidence" value="ECO:0007669"/>
    <property type="project" value="UniProtKB-UniRule"/>
</dbReference>
<keyword evidence="9" id="KW-1185">Reference proteome</keyword>
<gene>
    <name evidence="8" type="ORF">URODEC1_LOCUS41130</name>
</gene>
<evidence type="ECO:0000256" key="4">
    <source>
        <dbReference type="ARBA" id="ARBA00022840"/>
    </source>
</evidence>
<keyword evidence="6" id="KW-0723">Serine/threonine-protein kinase</keyword>
<evidence type="ECO:0000313" key="9">
    <source>
        <dbReference type="Proteomes" id="UP001497457"/>
    </source>
</evidence>
<dbReference type="GO" id="GO:0004674">
    <property type="term" value="F:protein serine/threonine kinase activity"/>
    <property type="evidence" value="ECO:0007669"/>
    <property type="project" value="UniProtKB-KW"/>
</dbReference>
<dbReference type="PROSITE" id="PS50011">
    <property type="entry name" value="PROTEIN_KINASE_DOM"/>
    <property type="match status" value="1"/>
</dbReference>
<keyword evidence="3" id="KW-0418">Kinase</keyword>